<name>A0A926IMD4_9FIRM</name>
<dbReference type="InterPro" id="IPR011604">
    <property type="entry name" value="PDDEXK-like_dom_sf"/>
</dbReference>
<evidence type="ECO:0000313" key="2">
    <source>
        <dbReference type="EMBL" id="MBC8591089.1"/>
    </source>
</evidence>
<sequence length="378" mass="42820">MGKHAILSASGAHRWLECTPAARLELEFKDQESTAAAQGTAAHNLCEHKLKKALHIRSKRPVSEFNDDEMEEHSDAYVEYVLEQLEEVKKNCKDPLVLIEERLDFSCYVPEGFGTADTIIIGDKNLHIIDMKYGQGILVYAEDNPQMKLYALGALASYESLYDIEEVTMHIFQPRRENVSAWTISVDELKKWAENDLKVKAKMAFEGKGEYIPGDWCTFCRAAVKCRARADEKLKLAQSEFKLPPLLTDNEIEEILSKLSDLTRWANEIVAYATDAAVNHGKEWSGFKVVEGRSNRKYKDEDKVAEVAKANGYKDIYRTSLITLTEMEKLMGKQKFKDILGDFIIKAPGKPTLVPLSDKRQALNVSSAKTEFNKIMEV</sequence>
<accession>A0A926IMD4</accession>
<dbReference type="GO" id="GO:0016787">
    <property type="term" value="F:hydrolase activity"/>
    <property type="evidence" value="ECO:0007669"/>
    <property type="project" value="UniProtKB-KW"/>
</dbReference>
<dbReference type="EMBL" id="JACRTK010000003">
    <property type="protein sequence ID" value="MBC8591089.1"/>
    <property type="molecule type" value="Genomic_DNA"/>
</dbReference>
<reference evidence="2 3" key="1">
    <citation type="submission" date="2020-08" db="EMBL/GenBank/DDBJ databases">
        <title>Genome public.</title>
        <authorList>
            <person name="Liu C."/>
            <person name="Sun Q."/>
        </authorList>
    </citation>
    <scope>NUCLEOTIDE SEQUENCE [LARGE SCALE GENOMIC DNA]</scope>
    <source>
        <strain evidence="2 3">NSJ-26</strain>
    </source>
</reference>
<evidence type="ECO:0000256" key="1">
    <source>
        <dbReference type="ARBA" id="ARBA00022801"/>
    </source>
</evidence>
<proteinExistence type="predicted"/>
<dbReference type="RefSeq" id="WP_249323953.1">
    <property type="nucleotide sequence ID" value="NZ_JACRTK010000003.1"/>
</dbReference>
<dbReference type="Proteomes" id="UP000601522">
    <property type="component" value="Unassembled WGS sequence"/>
</dbReference>
<organism evidence="2 3">
    <name type="scientific">Wansuia hejianensis</name>
    <dbReference type="NCBI Taxonomy" id="2763667"/>
    <lineage>
        <taxon>Bacteria</taxon>
        <taxon>Bacillati</taxon>
        <taxon>Bacillota</taxon>
        <taxon>Clostridia</taxon>
        <taxon>Lachnospirales</taxon>
        <taxon>Lachnospiraceae</taxon>
        <taxon>Wansuia</taxon>
    </lineage>
</organism>
<dbReference type="InterPro" id="IPR021229">
    <property type="entry name" value="DUF2800"/>
</dbReference>
<keyword evidence="3" id="KW-1185">Reference proteome</keyword>
<gene>
    <name evidence="2" type="ORF">H8689_08170</name>
</gene>
<protein>
    <submittedName>
        <fullName evidence="2">DUF2800 domain-containing protein</fullName>
    </submittedName>
</protein>
<comment type="caution">
    <text evidence="2">The sequence shown here is derived from an EMBL/GenBank/DDBJ whole genome shotgun (WGS) entry which is preliminary data.</text>
</comment>
<dbReference type="Gene3D" id="3.90.320.10">
    <property type="match status" value="1"/>
</dbReference>
<evidence type="ECO:0000313" key="3">
    <source>
        <dbReference type="Proteomes" id="UP000601522"/>
    </source>
</evidence>
<dbReference type="Pfam" id="PF10926">
    <property type="entry name" value="DUF2800"/>
    <property type="match status" value="1"/>
</dbReference>
<keyword evidence="1" id="KW-0378">Hydrolase</keyword>
<dbReference type="AlphaFoldDB" id="A0A926IMD4"/>